<feature type="compositionally biased region" description="Polar residues" evidence="1">
    <location>
        <begin position="76"/>
        <end position="92"/>
    </location>
</feature>
<organism evidence="2">
    <name type="scientific">Cladocopium goreaui</name>
    <dbReference type="NCBI Taxonomy" id="2562237"/>
    <lineage>
        <taxon>Eukaryota</taxon>
        <taxon>Sar</taxon>
        <taxon>Alveolata</taxon>
        <taxon>Dinophyceae</taxon>
        <taxon>Suessiales</taxon>
        <taxon>Symbiodiniaceae</taxon>
        <taxon>Cladocopium</taxon>
    </lineage>
</organism>
<feature type="region of interest" description="Disordered" evidence="1">
    <location>
        <begin position="249"/>
        <end position="280"/>
    </location>
</feature>
<feature type="compositionally biased region" description="Basic and acidic residues" evidence="1">
    <location>
        <begin position="250"/>
        <end position="266"/>
    </location>
</feature>
<reference evidence="2" key="1">
    <citation type="submission" date="2022-10" db="EMBL/GenBank/DDBJ databases">
        <authorList>
            <person name="Chen Y."/>
            <person name="Dougan E. K."/>
            <person name="Chan C."/>
            <person name="Rhodes N."/>
            <person name="Thang M."/>
        </authorList>
    </citation>
    <scope>NUCLEOTIDE SEQUENCE</scope>
</reference>
<evidence type="ECO:0000256" key="1">
    <source>
        <dbReference type="SAM" id="MobiDB-lite"/>
    </source>
</evidence>
<dbReference type="Proteomes" id="UP001152797">
    <property type="component" value="Unassembled WGS sequence"/>
</dbReference>
<evidence type="ECO:0000313" key="2">
    <source>
        <dbReference type="EMBL" id="CAI4006256.1"/>
    </source>
</evidence>
<evidence type="ECO:0000313" key="4">
    <source>
        <dbReference type="Proteomes" id="UP001152797"/>
    </source>
</evidence>
<gene>
    <name evidence="2" type="ORF">C1SCF055_LOCUS31911</name>
</gene>
<proteinExistence type="predicted"/>
<dbReference type="EMBL" id="CAMXCT020003787">
    <property type="protein sequence ID" value="CAL1159631.1"/>
    <property type="molecule type" value="Genomic_DNA"/>
</dbReference>
<dbReference type="EMBL" id="CAMXCT030003787">
    <property type="protein sequence ID" value="CAL4793568.1"/>
    <property type="molecule type" value="Genomic_DNA"/>
</dbReference>
<reference evidence="3" key="2">
    <citation type="submission" date="2024-04" db="EMBL/GenBank/DDBJ databases">
        <authorList>
            <person name="Chen Y."/>
            <person name="Shah S."/>
            <person name="Dougan E. K."/>
            <person name="Thang M."/>
            <person name="Chan C."/>
        </authorList>
    </citation>
    <scope>NUCLEOTIDE SEQUENCE [LARGE SCALE GENOMIC DNA]</scope>
</reference>
<feature type="compositionally biased region" description="Basic residues" evidence="1">
    <location>
        <begin position="97"/>
        <end position="107"/>
    </location>
</feature>
<comment type="caution">
    <text evidence="2">The sequence shown here is derived from an EMBL/GenBank/DDBJ whole genome shotgun (WGS) entry which is preliminary data.</text>
</comment>
<sequence length="280" mass="30744">MSGEEAYPWVCPCGRLNKKNANQCALCWGHWSKGTKHDVTPKVKTYGDAARWNSSWDGWEQNWESWEQDWDDSESVGRSSNSPRGRQIQQIEYSPRSRPKGKGKTKGKGKEKMKSEATASPFGAGKGGPEETEDATTDNIVDVEEQKLRDQLQGVLNACAGSLGIQVAAAEQQVQEVAPLSTKAVLSSLPSQSSSISRVMSQENHVPNAALRENDNIDELSIVQIGSVTPYAFKNSPIEMQQAFQMHGMPGDHAHHMEGVDERHEEYDEGSESPSPGDSS</sequence>
<keyword evidence="4" id="KW-1185">Reference proteome</keyword>
<dbReference type="EMBL" id="CAMXCT010003787">
    <property type="protein sequence ID" value="CAI4006256.1"/>
    <property type="molecule type" value="Genomic_DNA"/>
</dbReference>
<feature type="region of interest" description="Disordered" evidence="1">
    <location>
        <begin position="68"/>
        <end position="135"/>
    </location>
</feature>
<name>A0A9P1DAP6_9DINO</name>
<accession>A0A9P1DAP6</accession>
<protein>
    <submittedName>
        <fullName evidence="2">Uncharacterized protein</fullName>
    </submittedName>
</protein>
<feature type="non-terminal residue" evidence="2">
    <location>
        <position position="1"/>
    </location>
</feature>
<evidence type="ECO:0000313" key="3">
    <source>
        <dbReference type="EMBL" id="CAL1159631.1"/>
    </source>
</evidence>
<dbReference type="AlphaFoldDB" id="A0A9P1DAP6"/>